<dbReference type="EMBL" id="ML977503">
    <property type="protein sequence ID" value="KAF2130955.1"/>
    <property type="molecule type" value="Genomic_DNA"/>
</dbReference>
<gene>
    <name evidence="7" type="ORF">P153DRAFT_365580</name>
</gene>
<dbReference type="Gene3D" id="2.30.170.40">
    <property type="entry name" value="Ribosomal protein L28/L24"/>
    <property type="match status" value="1"/>
</dbReference>
<dbReference type="AlphaFoldDB" id="A0A6A6AIM7"/>
<feature type="compositionally biased region" description="Acidic residues" evidence="6">
    <location>
        <begin position="243"/>
        <end position="253"/>
    </location>
</feature>
<dbReference type="PANTHER" id="PTHR13528">
    <property type="entry name" value="39S RIBOSOMAL PROTEIN L28, MITOCHONDRIAL"/>
    <property type="match status" value="1"/>
</dbReference>
<feature type="region of interest" description="Disordered" evidence="6">
    <location>
        <begin position="16"/>
        <end position="49"/>
    </location>
</feature>
<evidence type="ECO:0000256" key="1">
    <source>
        <dbReference type="ARBA" id="ARBA00008760"/>
    </source>
</evidence>
<keyword evidence="8" id="KW-1185">Reference proteome</keyword>
<evidence type="ECO:0000256" key="2">
    <source>
        <dbReference type="ARBA" id="ARBA00022980"/>
    </source>
</evidence>
<proteinExistence type="inferred from homology"/>
<accession>A0A6A6AIM7</accession>
<feature type="region of interest" description="Disordered" evidence="6">
    <location>
        <begin position="243"/>
        <end position="275"/>
    </location>
</feature>
<sequence length="518" mass="58829">MHPRCQLLSGRLASSGAVLRNPQSTQRTFSTSSPLHKNPLQRKHGGDLGSHLPKHVIPQDALIPEYPYGDYQLFKQSNKGLYGEQMIQYGNNVSHKTETKTRRKWKPNVLSKSLFSVALKKRVKLRITSNVLKTIDREGGLDEYLLKSTESRIKELGPTGWALRWTLMQKPDVIARLRAEAAELGIDQAIIDKQWPTHQMMAREKSAQYVLTRDSEQAILARESEQATLTGESRFVVDEEDYMGEAEEEEPWDAVEPATSQSPAPTQSKALRQQERKVTTEAVSEYIKAVKAAERYLKRGLVDSEEEGLKLAFVRAKEREEASTQLKQKFDEKVGQQFSSKDLQKVRTQFKLPIINDHEARKIAYNQWRRQQIEQTGSYEAWKQSQNAEKTAARDEMLREAGGPEAWQENRRAMYAKLIKDAERAPSNQTLDAETRQYLRNAIKKADRAIRARTSGGQQVYAELTLEETRHGRQSRSASSGGLDELMKASKREKNTGGDAWAALVSSSNKSTESRLRT</sequence>
<dbReference type="GO" id="GO:0005762">
    <property type="term" value="C:mitochondrial large ribosomal subunit"/>
    <property type="evidence" value="ECO:0007669"/>
    <property type="project" value="TreeGrafter"/>
</dbReference>
<evidence type="ECO:0000313" key="7">
    <source>
        <dbReference type="EMBL" id="KAF2130955.1"/>
    </source>
</evidence>
<organism evidence="7 8">
    <name type="scientific">Dothidotthia symphoricarpi CBS 119687</name>
    <dbReference type="NCBI Taxonomy" id="1392245"/>
    <lineage>
        <taxon>Eukaryota</taxon>
        <taxon>Fungi</taxon>
        <taxon>Dikarya</taxon>
        <taxon>Ascomycota</taxon>
        <taxon>Pezizomycotina</taxon>
        <taxon>Dothideomycetes</taxon>
        <taxon>Pleosporomycetidae</taxon>
        <taxon>Pleosporales</taxon>
        <taxon>Dothidotthiaceae</taxon>
        <taxon>Dothidotthia</taxon>
    </lineage>
</organism>
<dbReference type="GeneID" id="54408279"/>
<feature type="compositionally biased region" description="Polar residues" evidence="6">
    <location>
        <begin position="21"/>
        <end position="35"/>
    </location>
</feature>
<dbReference type="PANTHER" id="PTHR13528:SF2">
    <property type="entry name" value="LARGE RIBOSOMAL SUBUNIT PROTEIN BL28M"/>
    <property type="match status" value="1"/>
</dbReference>
<feature type="compositionally biased region" description="Basic and acidic residues" evidence="6">
    <location>
        <begin position="485"/>
        <end position="496"/>
    </location>
</feature>
<dbReference type="InterPro" id="IPR026569">
    <property type="entry name" value="Ribosomal_bL28"/>
</dbReference>
<evidence type="ECO:0000313" key="8">
    <source>
        <dbReference type="Proteomes" id="UP000799771"/>
    </source>
</evidence>
<comment type="similarity">
    <text evidence="1">Belongs to the bacterial ribosomal protein bL28 family.</text>
</comment>
<dbReference type="InterPro" id="IPR034704">
    <property type="entry name" value="Ribosomal_bL28/bL31-like_sf"/>
</dbReference>
<keyword evidence="3" id="KW-0687">Ribonucleoprotein</keyword>
<dbReference type="InterPro" id="IPR037147">
    <property type="entry name" value="Ribosomal_bL28_sf"/>
</dbReference>
<comment type="function">
    <text evidence="5">Component of the mitochondrial ribosome (mitoribosome), a dedicated translation machinery responsible for the synthesis of mitochondrial genome-encoded proteins, including at least some of the essential transmembrane subunits of the mitochondrial respiratory chain. The mitoribosomes are attached to the mitochondrial inner membrane and translation products are cotranslationally integrated into the membrane.</text>
</comment>
<reference evidence="7" key="1">
    <citation type="journal article" date="2020" name="Stud. Mycol.">
        <title>101 Dothideomycetes genomes: a test case for predicting lifestyles and emergence of pathogens.</title>
        <authorList>
            <person name="Haridas S."/>
            <person name="Albert R."/>
            <person name="Binder M."/>
            <person name="Bloem J."/>
            <person name="Labutti K."/>
            <person name="Salamov A."/>
            <person name="Andreopoulos B."/>
            <person name="Baker S."/>
            <person name="Barry K."/>
            <person name="Bills G."/>
            <person name="Bluhm B."/>
            <person name="Cannon C."/>
            <person name="Castanera R."/>
            <person name="Culley D."/>
            <person name="Daum C."/>
            <person name="Ezra D."/>
            <person name="Gonzalez J."/>
            <person name="Henrissat B."/>
            <person name="Kuo A."/>
            <person name="Liang C."/>
            <person name="Lipzen A."/>
            <person name="Lutzoni F."/>
            <person name="Magnuson J."/>
            <person name="Mondo S."/>
            <person name="Nolan M."/>
            <person name="Ohm R."/>
            <person name="Pangilinan J."/>
            <person name="Park H.-J."/>
            <person name="Ramirez L."/>
            <person name="Alfaro M."/>
            <person name="Sun H."/>
            <person name="Tritt A."/>
            <person name="Yoshinaga Y."/>
            <person name="Zwiers L.-H."/>
            <person name="Turgeon B."/>
            <person name="Goodwin S."/>
            <person name="Spatafora J."/>
            <person name="Crous P."/>
            <person name="Grigoriev I."/>
        </authorList>
    </citation>
    <scope>NUCLEOTIDE SEQUENCE</scope>
    <source>
        <strain evidence="7">CBS 119687</strain>
    </source>
</reference>
<dbReference type="RefSeq" id="XP_033525342.1">
    <property type="nucleotide sequence ID" value="XM_033667847.1"/>
</dbReference>
<feature type="region of interest" description="Disordered" evidence="6">
    <location>
        <begin position="467"/>
        <end position="518"/>
    </location>
</feature>
<name>A0A6A6AIM7_9PLEO</name>
<dbReference type="OrthoDB" id="361870at2759"/>
<evidence type="ECO:0000256" key="6">
    <source>
        <dbReference type="SAM" id="MobiDB-lite"/>
    </source>
</evidence>
<feature type="compositionally biased region" description="Polar residues" evidence="6">
    <location>
        <begin position="259"/>
        <end position="271"/>
    </location>
</feature>
<keyword evidence="2" id="KW-0689">Ribosomal protein</keyword>
<dbReference type="Proteomes" id="UP000799771">
    <property type="component" value="Unassembled WGS sequence"/>
</dbReference>
<dbReference type="SUPFAM" id="SSF143800">
    <property type="entry name" value="L28p-like"/>
    <property type="match status" value="1"/>
</dbReference>
<dbReference type="Pfam" id="PF00830">
    <property type="entry name" value="Ribosomal_L28"/>
    <property type="match status" value="1"/>
</dbReference>
<evidence type="ECO:0000256" key="4">
    <source>
        <dbReference type="ARBA" id="ARBA00035269"/>
    </source>
</evidence>
<dbReference type="FunFam" id="2.30.170.40:FF:000003">
    <property type="entry name" value="54S ribosomal protein L24"/>
    <property type="match status" value="1"/>
</dbReference>
<evidence type="ECO:0000256" key="5">
    <source>
        <dbReference type="ARBA" id="ARBA00037226"/>
    </source>
</evidence>
<dbReference type="GO" id="GO:0003735">
    <property type="term" value="F:structural constituent of ribosome"/>
    <property type="evidence" value="ECO:0007669"/>
    <property type="project" value="InterPro"/>
</dbReference>
<protein>
    <recommendedName>
        <fullName evidence="4">Large ribosomal subunit protein bL28m</fullName>
    </recommendedName>
</protein>
<evidence type="ECO:0000256" key="3">
    <source>
        <dbReference type="ARBA" id="ARBA00023274"/>
    </source>
</evidence>